<dbReference type="Gene3D" id="2.40.50.250">
    <property type="entry name" value="bipa protein"/>
    <property type="match status" value="1"/>
</dbReference>
<protein>
    <recommendedName>
        <fullName evidence="1">TypA/BipA C-terminal domain-containing protein</fullName>
    </recommendedName>
</protein>
<dbReference type="Pfam" id="PF21018">
    <property type="entry name" value="BipA_C"/>
    <property type="match status" value="1"/>
</dbReference>
<evidence type="ECO:0000259" key="1">
    <source>
        <dbReference type="Pfam" id="PF21018"/>
    </source>
</evidence>
<comment type="caution">
    <text evidence="2">The sequence shown here is derived from an EMBL/GenBank/DDBJ whole genome shotgun (WGS) entry which is preliminary data.</text>
</comment>
<dbReference type="FunFam" id="2.40.50.250:FF:000001">
    <property type="entry name" value="GTP-binding protein TypA"/>
    <property type="match status" value="1"/>
</dbReference>
<sequence>MIFNSQVIDYQPIGKSIQRSRNGVLIASQGGDTLSYGLQSAQKRGITFVEPGVKVYKGMIVGKSAKDTDITVNVCKGKQLTNMRSKSSDGIIQLAPPTEITLEKGLDFIELDELMEITPQSIRLRKRILNKDERRRFQRNQSV</sequence>
<name>X1USX5_9ZZZZ</name>
<accession>X1USX5</accession>
<gene>
    <name evidence="2" type="ORF">S12H4_51673</name>
</gene>
<dbReference type="EMBL" id="BARW01032684">
    <property type="protein sequence ID" value="GAJ02971.1"/>
    <property type="molecule type" value="Genomic_DNA"/>
</dbReference>
<dbReference type="AlphaFoldDB" id="X1USX5"/>
<dbReference type="InterPro" id="IPR042116">
    <property type="entry name" value="TypA/BipA_C"/>
</dbReference>
<proteinExistence type="predicted"/>
<organism evidence="2">
    <name type="scientific">marine sediment metagenome</name>
    <dbReference type="NCBI Taxonomy" id="412755"/>
    <lineage>
        <taxon>unclassified sequences</taxon>
        <taxon>metagenomes</taxon>
        <taxon>ecological metagenomes</taxon>
    </lineage>
</organism>
<reference evidence="2" key="1">
    <citation type="journal article" date="2014" name="Front. Microbiol.">
        <title>High frequency of phylogenetically diverse reductive dehalogenase-homologous genes in deep subseafloor sedimentary metagenomes.</title>
        <authorList>
            <person name="Kawai M."/>
            <person name="Futagami T."/>
            <person name="Toyoda A."/>
            <person name="Takaki Y."/>
            <person name="Nishi S."/>
            <person name="Hori S."/>
            <person name="Arai W."/>
            <person name="Tsubouchi T."/>
            <person name="Morono Y."/>
            <person name="Uchiyama I."/>
            <person name="Ito T."/>
            <person name="Fujiyama A."/>
            <person name="Inagaki F."/>
            <person name="Takami H."/>
        </authorList>
    </citation>
    <scope>NUCLEOTIDE SEQUENCE</scope>
    <source>
        <strain evidence="2">Expedition CK06-06</strain>
    </source>
</reference>
<feature type="domain" description="TypA/BipA C-terminal" evidence="1">
    <location>
        <begin position="22"/>
        <end position="130"/>
    </location>
</feature>
<evidence type="ECO:0000313" key="2">
    <source>
        <dbReference type="EMBL" id="GAJ02971.1"/>
    </source>
</evidence>
<dbReference type="InterPro" id="IPR048876">
    <property type="entry name" value="BipA_C"/>
</dbReference>